<sequence length="127" mass="14408">MSSNDENGKVIYVTLNYEEIMETPLSKCGGPTRHYAPSKPQEVFETYRNLINEHIRKKWPNISANFTLDPFHGYFNCNGYGGRYTFKCDVPGVGLVVVVIIEPFEASDGELANDMAERKRRAQIDVS</sequence>
<keyword evidence="8" id="KW-1185">Reference proteome</keyword>
<dbReference type="Proteomes" id="UP000663870">
    <property type="component" value="Unassembled WGS sequence"/>
</dbReference>
<evidence type="ECO:0000313" key="7">
    <source>
        <dbReference type="Proteomes" id="UP000663864"/>
    </source>
</evidence>
<accession>A0A814QE58</accession>
<dbReference type="EMBL" id="CAJNOO010001363">
    <property type="protein sequence ID" value="CAF1141490.1"/>
    <property type="molecule type" value="Genomic_DNA"/>
</dbReference>
<evidence type="ECO:0000313" key="8">
    <source>
        <dbReference type="Proteomes" id="UP000663870"/>
    </source>
</evidence>
<dbReference type="Proteomes" id="UP000663889">
    <property type="component" value="Unassembled WGS sequence"/>
</dbReference>
<evidence type="ECO:0000313" key="5">
    <source>
        <dbReference type="EMBL" id="CAF1392094.1"/>
    </source>
</evidence>
<dbReference type="EMBL" id="CAJNOH010000851">
    <property type="protein sequence ID" value="CAF1136306.1"/>
    <property type="molecule type" value="Genomic_DNA"/>
</dbReference>
<evidence type="ECO:0000313" key="3">
    <source>
        <dbReference type="EMBL" id="CAF1141490.1"/>
    </source>
</evidence>
<comment type="caution">
    <text evidence="1">The sequence shown here is derived from an EMBL/GenBank/DDBJ whole genome shotgun (WGS) entry which is preliminary data.</text>
</comment>
<dbReference type="Proteomes" id="UP000663854">
    <property type="component" value="Unassembled WGS sequence"/>
</dbReference>
<reference evidence="1" key="1">
    <citation type="submission" date="2021-02" db="EMBL/GenBank/DDBJ databases">
        <authorList>
            <person name="Nowell W R."/>
        </authorList>
    </citation>
    <scope>NUCLEOTIDE SEQUENCE</scope>
</reference>
<dbReference type="OrthoDB" id="10014420at2759"/>
<dbReference type="EMBL" id="CAJNOU010002392">
    <property type="protein sequence ID" value="CAF1317014.1"/>
    <property type="molecule type" value="Genomic_DNA"/>
</dbReference>
<dbReference type="EMBL" id="CAJNOL010001681">
    <property type="protein sequence ID" value="CAF1403047.1"/>
    <property type="molecule type" value="Genomic_DNA"/>
</dbReference>
<dbReference type="Proteomes" id="UP000663882">
    <property type="component" value="Unassembled WGS sequence"/>
</dbReference>
<dbReference type="EMBL" id="CAJNOL010001618">
    <property type="protein sequence ID" value="CAF1392094.1"/>
    <property type="molecule type" value="Genomic_DNA"/>
</dbReference>
<proteinExistence type="predicted"/>
<dbReference type="EMBL" id="CAJNOT010000961">
    <property type="protein sequence ID" value="CAF1117860.1"/>
    <property type="molecule type" value="Genomic_DNA"/>
</dbReference>
<protein>
    <submittedName>
        <fullName evidence="1">Uncharacterized protein</fullName>
    </submittedName>
</protein>
<evidence type="ECO:0000313" key="4">
    <source>
        <dbReference type="EMBL" id="CAF1317014.1"/>
    </source>
</evidence>
<organism evidence="1 7">
    <name type="scientific">Rotaria sordida</name>
    <dbReference type="NCBI Taxonomy" id="392033"/>
    <lineage>
        <taxon>Eukaryota</taxon>
        <taxon>Metazoa</taxon>
        <taxon>Spiralia</taxon>
        <taxon>Gnathifera</taxon>
        <taxon>Rotifera</taxon>
        <taxon>Eurotatoria</taxon>
        <taxon>Bdelloidea</taxon>
        <taxon>Philodinida</taxon>
        <taxon>Philodinidae</taxon>
        <taxon>Rotaria</taxon>
    </lineage>
</organism>
<gene>
    <name evidence="5" type="ORF">JXQ802_LOCUS34266</name>
    <name evidence="6" type="ORF">JXQ802_LOCUS34819</name>
    <name evidence="2" type="ORF">PYM288_LOCUS21476</name>
    <name evidence="3" type="ORF">RFH988_LOCUS21413</name>
    <name evidence="4" type="ORF">SEV965_LOCUS27109</name>
    <name evidence="1" type="ORF">ZHD862_LOCUS18468</name>
</gene>
<name>A0A814QE58_9BILA</name>
<dbReference type="AlphaFoldDB" id="A0A814QE58"/>
<dbReference type="Proteomes" id="UP000663864">
    <property type="component" value="Unassembled WGS sequence"/>
</dbReference>
<evidence type="ECO:0000313" key="6">
    <source>
        <dbReference type="EMBL" id="CAF1403047.1"/>
    </source>
</evidence>
<evidence type="ECO:0000313" key="2">
    <source>
        <dbReference type="EMBL" id="CAF1136306.1"/>
    </source>
</evidence>
<evidence type="ECO:0000313" key="1">
    <source>
        <dbReference type="EMBL" id="CAF1117860.1"/>
    </source>
</evidence>